<dbReference type="Gene3D" id="2.130.10.10">
    <property type="entry name" value="YVTN repeat-like/Quinoprotein amine dehydrogenase"/>
    <property type="match status" value="2"/>
</dbReference>
<dbReference type="Gene3D" id="2.40.10.120">
    <property type="match status" value="1"/>
</dbReference>
<dbReference type="InterPro" id="IPR027417">
    <property type="entry name" value="P-loop_NTPase"/>
</dbReference>
<dbReference type="Pfam" id="PF13365">
    <property type="entry name" value="Trypsin_2"/>
    <property type="match status" value="1"/>
</dbReference>
<dbReference type="Gene3D" id="3.40.50.300">
    <property type="entry name" value="P-loop containing nucleotide triphosphate hydrolases"/>
    <property type="match status" value="1"/>
</dbReference>
<dbReference type="SUPFAM" id="SSF82171">
    <property type="entry name" value="DPP6 N-terminal domain-like"/>
    <property type="match status" value="1"/>
</dbReference>
<keyword evidence="3" id="KW-1185">Reference proteome</keyword>
<organism evidence="2 3">
    <name type="scientific">Catellatospora coxensis</name>
    <dbReference type="NCBI Taxonomy" id="310354"/>
    <lineage>
        <taxon>Bacteria</taxon>
        <taxon>Bacillati</taxon>
        <taxon>Actinomycetota</taxon>
        <taxon>Actinomycetes</taxon>
        <taxon>Micromonosporales</taxon>
        <taxon>Micromonosporaceae</taxon>
        <taxon>Catellatospora</taxon>
    </lineage>
</organism>
<dbReference type="SUPFAM" id="SSF52540">
    <property type="entry name" value="P-loop containing nucleoside triphosphate hydrolases"/>
    <property type="match status" value="1"/>
</dbReference>
<sequence>MAGMSAEQRLHTSMVSIDVPNGHPVGAGFLAAPDLVCTAAHVITKLLARTSGEPGVGTQVTVRFLATGTSGTAVVEVWQPRRESDIAVLRLTEPAPEAVRPVRLVDEPDAWGHRCRMFGFPEHHPDGVWAVGTMHGRQGSGWLQIDDDRNAGFWATQGFSGGPVWDDDRQAVTGMIVATEALAGRRTAYAQPAAALLAAAPELAGWAEPPGRWDDSPFRGLEPFREQDAPLYFGRATEAAELAETVWREPFTVLNGASGTGKSSLLSAGVLPRLRTRPAIIVGLRVAAGVTAESVLTRALAQAFDLPDATPAEIAAALRAGRIGDLVVQALDRAYAQRLVIVVDQLEELVGHEPAQATELFTLLRALWESTRTVRVIVTLRSDFLDQAAALSGLGAAWTHAITYLAPLTGDALREAVEGPLAAAGRTAEPRLVDRILADAGATAGALPMVEFLLERLWRSEPGDVLTHETYDALGGVGGVIAGYAEEVLRERIPQAELPAVRSLMLRLVQPTAAGTALRRPVRAQDLTPPMLAVARELAAARLVVTSQDRDSGAVTYELTHDALTRRWQRLEDWLKESAEFWQWYETLRVSREQQEPLRGARLDAAREWLRTSGDELTQQDRDFILASRRRSRLFGLAWRSVAGVVVLLLVATTAFAVRLQQRGEDLQARLRDASARDQAVQALRYTSTDLNKAALTALAAYHDKPLPESAGALFQVYAQLHQVSRILPGTANVTALAVAADPPALLTADGSLRRWQLDGGGRPVSVVLDELASDVITDRSGRRIAYSSAEGVTVIDEKGDRKSLPLAENTGVRLERFDPSGQRLLLLVRRHEDDPVRAMIWDPRDGTEIELPPTEVEYAWFGPDTDTVLLRSSASGDTVVWDVKAGRAAARISDDVVGVSPDGRQVVRCPKFSAKGTMRLFELPAMRQTRELTTPCNALFGNQLGFDPGGEVLLSLVFEATSASQAVQVVATGSGDTGVLALPRLGGERPDQRVVPVAVPHDGGWLVAHAADGGVMLSDVPRAALTELGADLVAPGAQRAFPIGPLAVDRAATPNRLWQLPSGRRVDSALPATERVLIADDRYLFTADADDTTLSLRDLHDPTVVRHELATPASPRLGEAAGSRLGWACVVRTAGRLIHFNGSVIRRWDYPSLRPLEPVDLSGEPGIDTKARNGTCAYDEQRHLLAVNTSGGVVTLWNAEDGKRYGDPLRFDEFNSVMQLAFDDRGERLAVSSERGQVGIIDLARLKIAATLTAPTNPQLANVCCRLQNFHGDTVYLQNGEQLAVWEVTGPSVLRTLVLPPSADLEEYRQGGTAVDGAATTLTVSGVKFGLRQFALDPQEWRRHLCEVVGRGLTDAERRAAAAEPDDDDICPGWKG</sequence>
<gene>
    <name evidence="2" type="ORF">Cco03nite_55030</name>
</gene>
<evidence type="ECO:0000259" key="1">
    <source>
        <dbReference type="Pfam" id="PF20703"/>
    </source>
</evidence>
<dbReference type="InterPro" id="IPR011044">
    <property type="entry name" value="Quino_amine_DH_bsu"/>
</dbReference>
<comment type="caution">
    <text evidence="2">The sequence shown here is derived from an EMBL/GenBank/DDBJ whole genome shotgun (WGS) entry which is preliminary data.</text>
</comment>
<feature type="domain" description="Novel STAND NTPase 1" evidence="1">
    <location>
        <begin position="217"/>
        <end position="592"/>
    </location>
</feature>
<accession>A0A8J3KZ01</accession>
<dbReference type="SUPFAM" id="SSF50969">
    <property type="entry name" value="YVTN repeat-like/Quinoprotein amine dehydrogenase"/>
    <property type="match status" value="1"/>
</dbReference>
<protein>
    <recommendedName>
        <fullName evidence="1">Novel STAND NTPase 1 domain-containing protein</fullName>
    </recommendedName>
</protein>
<reference evidence="2 3" key="1">
    <citation type="submission" date="2021-01" db="EMBL/GenBank/DDBJ databases">
        <title>Whole genome shotgun sequence of Catellatospora coxensis NBRC 107359.</title>
        <authorList>
            <person name="Komaki H."/>
            <person name="Tamura T."/>
        </authorList>
    </citation>
    <scope>NUCLEOTIDE SEQUENCE [LARGE SCALE GENOMIC DNA]</scope>
    <source>
        <strain evidence="2 3">NBRC 107359</strain>
    </source>
</reference>
<dbReference type="InterPro" id="IPR015943">
    <property type="entry name" value="WD40/YVTN_repeat-like_dom_sf"/>
</dbReference>
<name>A0A8J3KZ01_9ACTN</name>
<dbReference type="Pfam" id="PF20703">
    <property type="entry name" value="nSTAND1"/>
    <property type="match status" value="1"/>
</dbReference>
<dbReference type="InterPro" id="IPR049052">
    <property type="entry name" value="nSTAND1"/>
</dbReference>
<proteinExistence type="predicted"/>
<evidence type="ECO:0000313" key="2">
    <source>
        <dbReference type="EMBL" id="GIG08803.1"/>
    </source>
</evidence>
<dbReference type="EMBL" id="BONI01000053">
    <property type="protein sequence ID" value="GIG08803.1"/>
    <property type="molecule type" value="Genomic_DNA"/>
</dbReference>
<dbReference type="InterPro" id="IPR009003">
    <property type="entry name" value="Peptidase_S1_PA"/>
</dbReference>
<dbReference type="SUPFAM" id="SSF50494">
    <property type="entry name" value="Trypsin-like serine proteases"/>
    <property type="match status" value="1"/>
</dbReference>
<dbReference type="Proteomes" id="UP000630887">
    <property type="component" value="Unassembled WGS sequence"/>
</dbReference>
<evidence type="ECO:0000313" key="3">
    <source>
        <dbReference type="Proteomes" id="UP000630887"/>
    </source>
</evidence>